<dbReference type="Gene3D" id="3.30.420.40">
    <property type="match status" value="2"/>
</dbReference>
<organism evidence="2 3">
    <name type="scientific">Paraburkholderia steynii</name>
    <dbReference type="NCBI Taxonomy" id="1245441"/>
    <lineage>
        <taxon>Bacteria</taxon>
        <taxon>Pseudomonadati</taxon>
        <taxon>Pseudomonadota</taxon>
        <taxon>Betaproteobacteria</taxon>
        <taxon>Burkholderiales</taxon>
        <taxon>Burkholderiaceae</taxon>
        <taxon>Paraburkholderia</taxon>
    </lineage>
</organism>
<reference evidence="2" key="1">
    <citation type="submission" date="2016-10" db="EMBL/GenBank/DDBJ databases">
        <authorList>
            <person name="Varghese N."/>
            <person name="Submissions S."/>
        </authorList>
    </citation>
    <scope>NUCLEOTIDE SEQUENCE [LARGE SCALE GENOMIC DNA]</scope>
    <source>
        <strain evidence="2">YR281</strain>
    </source>
</reference>
<dbReference type="Proteomes" id="UP000198900">
    <property type="component" value="Unassembled WGS sequence"/>
</dbReference>
<dbReference type="RefSeq" id="WP_091788711.1">
    <property type="nucleotide sequence ID" value="NZ_FNDI01000035.1"/>
</dbReference>
<proteinExistence type="predicted"/>
<dbReference type="AlphaFoldDB" id="A0A7Z7FN29"/>
<dbReference type="InterPro" id="IPR040607">
    <property type="entry name" value="ALP_N"/>
</dbReference>
<dbReference type="Pfam" id="PF17989">
    <property type="entry name" value="ALP_N"/>
    <property type="match status" value="1"/>
</dbReference>
<evidence type="ECO:0000313" key="3">
    <source>
        <dbReference type="Proteomes" id="UP000198900"/>
    </source>
</evidence>
<keyword evidence="3" id="KW-1185">Reference proteome</keyword>
<name>A0A7Z7FN29_9BURK</name>
<comment type="caution">
    <text evidence="2">The sequence shown here is derived from an EMBL/GenBank/DDBJ whole genome shotgun (WGS) entry which is preliminary data.</text>
</comment>
<gene>
    <name evidence="2" type="ORF">SAMN04487926_1356</name>
</gene>
<feature type="domain" description="Actin-like protein N-terminal" evidence="1">
    <location>
        <begin position="8"/>
        <end position="155"/>
    </location>
</feature>
<dbReference type="EMBL" id="FNDI01000035">
    <property type="protein sequence ID" value="SDJ14716.1"/>
    <property type="molecule type" value="Genomic_DNA"/>
</dbReference>
<dbReference type="SUPFAM" id="SSF53067">
    <property type="entry name" value="Actin-like ATPase domain"/>
    <property type="match status" value="2"/>
</dbReference>
<protein>
    <submittedName>
        <fullName evidence="2">Plasmid segregation protein ParM</fullName>
    </submittedName>
</protein>
<sequence length="328" mass="35797">MAAVVVADVGAANTKVIVAVDGRITKRFLFPSAVGIETNSALSTFRATHETTLEVSPKINGTTYLVSLRQNQKVPDHKRPAPGDNFQVSNTHTALLAAALYAAGLVHVDVLVVGTPVHTYSKHADELKKWSGFVDFGFGKQIRVSKTLVLPQPYGTLLAGKNERIILGDEQANHCILDVGYFSSDILTTKGELIIDHARSFGAGFGTAAVYQRIADMLASELRMPITELDRIEYAIRSQTPYIAHNRRFDLNGEYLDKVQPHIEAFVSDLYGRIQTTEDLSSIVLSGGGSGLFERAVRKVFRTTRINIMPDAINANSRGYLIAGHSSL</sequence>
<evidence type="ECO:0000259" key="1">
    <source>
        <dbReference type="Pfam" id="PF17989"/>
    </source>
</evidence>
<accession>A0A7Z7FN29</accession>
<evidence type="ECO:0000313" key="2">
    <source>
        <dbReference type="EMBL" id="SDJ14716.1"/>
    </source>
</evidence>
<dbReference type="InterPro" id="IPR043129">
    <property type="entry name" value="ATPase_NBD"/>
</dbReference>